<accession>A0A1G4IU91</accession>
<keyword evidence="9" id="KW-0067">ATP-binding</keyword>
<evidence type="ECO:0000259" key="13">
    <source>
        <dbReference type="Pfam" id="PF01507"/>
    </source>
</evidence>
<evidence type="ECO:0000256" key="9">
    <source>
        <dbReference type="ARBA" id="ARBA00022840"/>
    </source>
</evidence>
<name>A0A1G4IU91_9SACH</name>
<dbReference type="AlphaFoldDB" id="A0A1G4IU91"/>
<evidence type="ECO:0000256" key="1">
    <source>
        <dbReference type="ARBA" id="ARBA00004726"/>
    </source>
</evidence>
<keyword evidence="3" id="KW-0285">Flavoprotein</keyword>
<evidence type="ECO:0000256" key="10">
    <source>
        <dbReference type="ARBA" id="ARBA00031145"/>
    </source>
</evidence>
<keyword evidence="15" id="KW-1185">Reference proteome</keyword>
<evidence type="ECO:0000256" key="8">
    <source>
        <dbReference type="ARBA" id="ARBA00022827"/>
    </source>
</evidence>
<dbReference type="Gene3D" id="3.40.50.620">
    <property type="entry name" value="HUPs"/>
    <property type="match status" value="1"/>
</dbReference>
<dbReference type="InterPro" id="IPR014729">
    <property type="entry name" value="Rossmann-like_a/b/a_fold"/>
</dbReference>
<keyword evidence="4" id="KW-0288">FMN</keyword>
<protein>
    <recommendedName>
        <fullName evidence="2">FAD synthase</fullName>
        <ecNumber evidence="2">2.7.7.2</ecNumber>
    </recommendedName>
    <alternativeName>
        <fullName evidence="10">FAD pyrophosphorylase</fullName>
    </alternativeName>
    <alternativeName>
        <fullName evidence="11">FMN adenylyltransferase</fullName>
    </alternativeName>
</protein>
<evidence type="ECO:0000256" key="11">
    <source>
        <dbReference type="ARBA" id="ARBA00031871"/>
    </source>
</evidence>
<evidence type="ECO:0000256" key="3">
    <source>
        <dbReference type="ARBA" id="ARBA00022630"/>
    </source>
</evidence>
<dbReference type="Pfam" id="PF01507">
    <property type="entry name" value="PAPS_reduct"/>
    <property type="match status" value="1"/>
</dbReference>
<dbReference type="InterPro" id="IPR002500">
    <property type="entry name" value="PAPS_reduct_dom"/>
</dbReference>
<keyword evidence="5" id="KW-0808">Transferase</keyword>
<dbReference type="EC" id="2.7.7.2" evidence="2"/>
<dbReference type="SUPFAM" id="SSF52402">
    <property type="entry name" value="Adenine nucleotide alpha hydrolases-like"/>
    <property type="match status" value="1"/>
</dbReference>
<evidence type="ECO:0000256" key="5">
    <source>
        <dbReference type="ARBA" id="ARBA00022679"/>
    </source>
</evidence>
<sequence length="300" mass="34481">MTLAEVAERCYHITSSYLASSSDSAIVGSTKEALNLTRRYFLQDVFTQWNPFSKKLSFSYNGGKDCQVLLILYLSCLWEFFAESVGSSQYPAQYHQFPLRFLPTVYINQTETFTTLENSIESTRKRYFLSVYESPQNQTSMPEAFKKFLDVHPQTEAIVIGIRHTDPFGSDLDCVQKTDKNWPTFMRIQPLLHWKLANVWSLLLYSNEEICGLYETGFTSIGSINSTVPNPFLKKSHSDLQNPFQWEIENAFGKRKEDINKVRVSKLSSADVQLFAGCSDDEYYPGWYLVDDSLERAGRS</sequence>
<proteinExistence type="predicted"/>
<evidence type="ECO:0000256" key="12">
    <source>
        <dbReference type="ARBA" id="ARBA00049494"/>
    </source>
</evidence>
<reference evidence="15" key="1">
    <citation type="submission" date="2016-03" db="EMBL/GenBank/DDBJ databases">
        <authorList>
            <person name="Devillers H."/>
        </authorList>
    </citation>
    <scope>NUCLEOTIDE SEQUENCE [LARGE SCALE GENOMIC DNA]</scope>
</reference>
<dbReference type="GO" id="GO:0003919">
    <property type="term" value="F:FMN adenylyltransferase activity"/>
    <property type="evidence" value="ECO:0007669"/>
    <property type="project" value="UniProtKB-EC"/>
</dbReference>
<evidence type="ECO:0000313" key="15">
    <source>
        <dbReference type="Proteomes" id="UP000190274"/>
    </source>
</evidence>
<evidence type="ECO:0000256" key="6">
    <source>
        <dbReference type="ARBA" id="ARBA00022695"/>
    </source>
</evidence>
<dbReference type="GO" id="GO:0005524">
    <property type="term" value="F:ATP binding"/>
    <property type="evidence" value="ECO:0007669"/>
    <property type="project" value="UniProtKB-KW"/>
</dbReference>
<evidence type="ECO:0000313" key="14">
    <source>
        <dbReference type="EMBL" id="SCU80492.1"/>
    </source>
</evidence>
<keyword evidence="6" id="KW-0548">Nucleotidyltransferase</keyword>
<dbReference type="STRING" id="1266660.A0A1G4IU91"/>
<evidence type="ECO:0000256" key="4">
    <source>
        <dbReference type="ARBA" id="ARBA00022643"/>
    </source>
</evidence>
<feature type="domain" description="Phosphoadenosine phosphosulphate reductase" evidence="13">
    <location>
        <begin position="56"/>
        <end position="229"/>
    </location>
</feature>
<comment type="pathway">
    <text evidence="1">Cofactor biosynthesis; FAD biosynthesis; FAD from FMN: step 1/1.</text>
</comment>
<gene>
    <name evidence="14" type="ORF">LADA_0B07800G</name>
</gene>
<dbReference type="PANTHER" id="PTHR23293:SF9">
    <property type="entry name" value="FAD SYNTHASE"/>
    <property type="match status" value="1"/>
</dbReference>
<comment type="catalytic activity">
    <reaction evidence="12">
        <text>FMN + ATP + H(+) = FAD + diphosphate</text>
        <dbReference type="Rhea" id="RHEA:17237"/>
        <dbReference type="ChEBI" id="CHEBI:15378"/>
        <dbReference type="ChEBI" id="CHEBI:30616"/>
        <dbReference type="ChEBI" id="CHEBI:33019"/>
        <dbReference type="ChEBI" id="CHEBI:57692"/>
        <dbReference type="ChEBI" id="CHEBI:58210"/>
        <dbReference type="EC" id="2.7.7.2"/>
    </reaction>
</comment>
<dbReference type="OrthoDB" id="270728at2759"/>
<organism evidence="14 15">
    <name type="scientific">Lachancea dasiensis</name>
    <dbReference type="NCBI Taxonomy" id="1072105"/>
    <lineage>
        <taxon>Eukaryota</taxon>
        <taxon>Fungi</taxon>
        <taxon>Dikarya</taxon>
        <taxon>Ascomycota</taxon>
        <taxon>Saccharomycotina</taxon>
        <taxon>Saccharomycetes</taxon>
        <taxon>Saccharomycetales</taxon>
        <taxon>Saccharomycetaceae</taxon>
        <taxon>Lachancea</taxon>
    </lineage>
</organism>
<dbReference type="GO" id="GO:0005737">
    <property type="term" value="C:cytoplasm"/>
    <property type="evidence" value="ECO:0007669"/>
    <property type="project" value="EnsemblFungi"/>
</dbReference>
<evidence type="ECO:0000256" key="2">
    <source>
        <dbReference type="ARBA" id="ARBA00012393"/>
    </source>
</evidence>
<dbReference type="EMBL" id="LT598456">
    <property type="protein sequence ID" value="SCU80492.1"/>
    <property type="molecule type" value="Genomic_DNA"/>
</dbReference>
<dbReference type="Proteomes" id="UP000190274">
    <property type="component" value="Chromosome B"/>
</dbReference>
<dbReference type="GO" id="GO:0006747">
    <property type="term" value="P:FAD biosynthetic process"/>
    <property type="evidence" value="ECO:0007669"/>
    <property type="project" value="EnsemblFungi"/>
</dbReference>
<keyword evidence="7" id="KW-0547">Nucleotide-binding</keyword>
<keyword evidence="8" id="KW-0274">FAD</keyword>
<evidence type="ECO:0000256" key="7">
    <source>
        <dbReference type="ARBA" id="ARBA00022741"/>
    </source>
</evidence>
<dbReference type="PANTHER" id="PTHR23293">
    <property type="entry name" value="FAD SYNTHETASE-RELATED FMN ADENYLYLTRANSFERASE"/>
    <property type="match status" value="1"/>
</dbReference>